<dbReference type="SUPFAM" id="SSF54427">
    <property type="entry name" value="NTF2-like"/>
    <property type="match status" value="1"/>
</dbReference>
<evidence type="ECO:0000313" key="7">
    <source>
        <dbReference type="EMBL" id="CAH0383637.1"/>
    </source>
</evidence>
<dbReference type="InterPro" id="IPR045875">
    <property type="entry name" value="NTF2"/>
</dbReference>
<dbReference type="GO" id="GO:0006913">
    <property type="term" value="P:nucleocytoplasmic transport"/>
    <property type="evidence" value="ECO:0007669"/>
    <property type="project" value="UniProtKB-UniRule"/>
</dbReference>
<name>A0A9P0A0G2_BEMTA</name>
<evidence type="ECO:0000256" key="5">
    <source>
        <dbReference type="RuleBase" id="RU369002"/>
    </source>
</evidence>
<dbReference type="CDD" id="cd00780">
    <property type="entry name" value="NTF2"/>
    <property type="match status" value="1"/>
</dbReference>
<dbReference type="Proteomes" id="UP001152759">
    <property type="component" value="Chromosome 10"/>
</dbReference>
<dbReference type="GO" id="GO:0015031">
    <property type="term" value="P:protein transport"/>
    <property type="evidence" value="ECO:0007669"/>
    <property type="project" value="UniProtKB-KW"/>
</dbReference>
<dbReference type="InterPro" id="IPR018222">
    <property type="entry name" value="Nuclear_transport_factor_2_euk"/>
</dbReference>
<keyword evidence="2 5" id="KW-0653">Protein transport</keyword>
<dbReference type="GO" id="GO:0005737">
    <property type="term" value="C:cytoplasm"/>
    <property type="evidence" value="ECO:0007669"/>
    <property type="project" value="UniProtKB-SubCell"/>
</dbReference>
<dbReference type="Pfam" id="PF02136">
    <property type="entry name" value="NTF2"/>
    <property type="match status" value="1"/>
</dbReference>
<evidence type="ECO:0000256" key="3">
    <source>
        <dbReference type="ARBA" id="ARBA00023242"/>
    </source>
</evidence>
<keyword evidence="8" id="KW-1185">Reference proteome</keyword>
<accession>A0A9P0A0G2</accession>
<evidence type="ECO:0000256" key="1">
    <source>
        <dbReference type="ARBA" id="ARBA00022448"/>
    </source>
</evidence>
<dbReference type="EMBL" id="OU963871">
    <property type="protein sequence ID" value="CAH0383637.1"/>
    <property type="molecule type" value="Genomic_DNA"/>
</dbReference>
<dbReference type="GO" id="GO:0005634">
    <property type="term" value="C:nucleus"/>
    <property type="evidence" value="ECO:0007669"/>
    <property type="project" value="UniProtKB-SubCell"/>
</dbReference>
<dbReference type="FunFam" id="3.10.450.50:FF:000006">
    <property type="entry name" value="NTF2-related export protein 2 isoform 1"/>
    <property type="match status" value="1"/>
</dbReference>
<dbReference type="AlphaFoldDB" id="A0A9P0A0G2"/>
<dbReference type="PROSITE" id="PS50177">
    <property type="entry name" value="NTF2_DOMAIN"/>
    <property type="match status" value="1"/>
</dbReference>
<dbReference type="GO" id="GO:0051028">
    <property type="term" value="P:mRNA transport"/>
    <property type="evidence" value="ECO:0007669"/>
    <property type="project" value="UniProtKB-UniRule"/>
</dbReference>
<evidence type="ECO:0000256" key="2">
    <source>
        <dbReference type="ARBA" id="ARBA00022927"/>
    </source>
</evidence>
<gene>
    <name evidence="7" type="ORF">BEMITA_LOCUS3073</name>
</gene>
<sequence>MDKKRLLMPKLYLDSAAVVWNGNGFSGKESIIKHLEDLPGSHHTVTTLDAQKVPESVTGNKLAYVIQVYGIVKYEIHREQKSFHQNFMIITDEDNKWKIASDCFRLQDAIQKS</sequence>
<evidence type="ECO:0000259" key="6">
    <source>
        <dbReference type="PROSITE" id="PS50177"/>
    </source>
</evidence>
<organism evidence="7 8">
    <name type="scientific">Bemisia tabaci</name>
    <name type="common">Sweetpotato whitefly</name>
    <name type="synonym">Aleurodes tabaci</name>
    <dbReference type="NCBI Taxonomy" id="7038"/>
    <lineage>
        <taxon>Eukaryota</taxon>
        <taxon>Metazoa</taxon>
        <taxon>Ecdysozoa</taxon>
        <taxon>Arthropoda</taxon>
        <taxon>Hexapoda</taxon>
        <taxon>Insecta</taxon>
        <taxon>Pterygota</taxon>
        <taxon>Neoptera</taxon>
        <taxon>Paraneoptera</taxon>
        <taxon>Hemiptera</taxon>
        <taxon>Sternorrhyncha</taxon>
        <taxon>Aleyrodoidea</taxon>
        <taxon>Aleyrodidae</taxon>
        <taxon>Aleyrodinae</taxon>
        <taxon>Bemisia</taxon>
    </lineage>
</organism>
<keyword evidence="1 5" id="KW-0813">Transport</keyword>
<feature type="domain" description="NTF2" evidence="6">
    <location>
        <begin position="1"/>
        <end position="106"/>
    </location>
</feature>
<protein>
    <recommendedName>
        <fullName evidence="4">NTF2-related export protein</fullName>
    </recommendedName>
</protein>
<dbReference type="InterPro" id="IPR032710">
    <property type="entry name" value="NTF2-like_dom_sf"/>
</dbReference>
<evidence type="ECO:0000313" key="8">
    <source>
        <dbReference type="Proteomes" id="UP001152759"/>
    </source>
</evidence>
<dbReference type="InterPro" id="IPR002075">
    <property type="entry name" value="NTF2_dom"/>
</dbReference>
<reference evidence="7" key="1">
    <citation type="submission" date="2021-12" db="EMBL/GenBank/DDBJ databases">
        <authorList>
            <person name="King R."/>
        </authorList>
    </citation>
    <scope>NUCLEOTIDE SEQUENCE</scope>
</reference>
<dbReference type="PANTHER" id="PTHR12612">
    <property type="entry name" value="NUCLEAR TRANSPORT FACTOR 2"/>
    <property type="match status" value="1"/>
</dbReference>
<dbReference type="Gene3D" id="3.10.450.50">
    <property type="match status" value="1"/>
</dbReference>
<comment type="subcellular location">
    <subcellularLocation>
        <location evidence="5">Cytoplasm</location>
    </subcellularLocation>
    <subcellularLocation>
        <location evidence="5">Nucleus</location>
    </subcellularLocation>
</comment>
<keyword evidence="3 5" id="KW-0539">Nucleus</keyword>
<proteinExistence type="predicted"/>
<evidence type="ECO:0000256" key="4">
    <source>
        <dbReference type="ARBA" id="ARBA00070836"/>
    </source>
</evidence>
<comment type="function">
    <text evidence="5">Has a role in nuclear-cytoplasmic transport of proteins and mRNAs.</text>
</comment>
<keyword evidence="5" id="KW-0963">Cytoplasm</keyword>